<evidence type="ECO:0000313" key="4">
    <source>
        <dbReference type="EMBL" id="ROS05094.1"/>
    </source>
</evidence>
<keyword evidence="2" id="KW-0560">Oxidoreductase</keyword>
<feature type="domain" description="Flavodoxin-like fold" evidence="3">
    <location>
        <begin position="4"/>
        <end position="182"/>
    </location>
</feature>
<protein>
    <submittedName>
        <fullName evidence="4">Putative NADPH-quinone reductase</fullName>
    </submittedName>
</protein>
<evidence type="ECO:0000256" key="1">
    <source>
        <dbReference type="ARBA" id="ARBA00006252"/>
    </source>
</evidence>
<dbReference type="Gene3D" id="3.40.50.360">
    <property type="match status" value="1"/>
</dbReference>
<dbReference type="Pfam" id="PF02525">
    <property type="entry name" value="Flavodoxin_2"/>
    <property type="match status" value="1"/>
</dbReference>
<dbReference type="EMBL" id="RKHR01000003">
    <property type="protein sequence ID" value="ROS05094.1"/>
    <property type="molecule type" value="Genomic_DNA"/>
</dbReference>
<dbReference type="PANTHER" id="PTHR10204">
    <property type="entry name" value="NAD P H OXIDOREDUCTASE-RELATED"/>
    <property type="match status" value="1"/>
</dbReference>
<dbReference type="InterPro" id="IPR051545">
    <property type="entry name" value="NAD(P)H_dehydrogenase_qn"/>
</dbReference>
<dbReference type="GO" id="GO:0003955">
    <property type="term" value="F:NAD(P)H dehydrogenase (quinone) activity"/>
    <property type="evidence" value="ECO:0007669"/>
    <property type="project" value="TreeGrafter"/>
</dbReference>
<accession>A0A3N2DZ56</accession>
<sequence length="192" mass="21359">MARRVVVLSANPKQGSFTAQLAAVYAQMASRGHEVRQFDLSTMVFDSNLSGGYEVDKALEAPLVDFQQALQWCDHLVIFTPIWWGALPAKLKGLIDRVLLPGFAFQYEAGKSFPRPLLRGRTARLVMTMDTPPWYYYLVQGAPAIYQLKVTTLKFVGFASVRSKLVGPVIHSSAEKRERWLKAVAKLGLAAS</sequence>
<reference evidence="4 5" key="1">
    <citation type="submission" date="2018-11" db="EMBL/GenBank/DDBJ databases">
        <title>Genomic Encyclopedia of Type Strains, Phase IV (KMG-IV): sequencing the most valuable type-strain genomes for metagenomic binning, comparative biology and taxonomic classification.</title>
        <authorList>
            <person name="Goeker M."/>
        </authorList>
    </citation>
    <scope>NUCLEOTIDE SEQUENCE [LARGE SCALE GENOMIC DNA]</scope>
    <source>
        <strain evidence="4 5">DSM 100316</strain>
    </source>
</reference>
<evidence type="ECO:0000313" key="5">
    <source>
        <dbReference type="Proteomes" id="UP000275394"/>
    </source>
</evidence>
<dbReference type="InterPro" id="IPR003680">
    <property type="entry name" value="Flavodoxin_fold"/>
</dbReference>
<dbReference type="RefSeq" id="WP_123711038.1">
    <property type="nucleotide sequence ID" value="NZ_RKHR01000003.1"/>
</dbReference>
<organism evidence="4 5">
    <name type="scientific">Sinobacterium caligoides</name>
    <dbReference type="NCBI Taxonomy" id="933926"/>
    <lineage>
        <taxon>Bacteria</taxon>
        <taxon>Pseudomonadati</taxon>
        <taxon>Pseudomonadota</taxon>
        <taxon>Gammaproteobacteria</taxon>
        <taxon>Cellvibrionales</taxon>
        <taxon>Spongiibacteraceae</taxon>
        <taxon>Sinobacterium</taxon>
    </lineage>
</organism>
<keyword evidence="5" id="KW-1185">Reference proteome</keyword>
<comment type="similarity">
    <text evidence="1">Belongs to the NAD(P)H dehydrogenase (quinone) family.</text>
</comment>
<dbReference type="GO" id="GO:0005829">
    <property type="term" value="C:cytosol"/>
    <property type="evidence" value="ECO:0007669"/>
    <property type="project" value="TreeGrafter"/>
</dbReference>
<dbReference type="SUPFAM" id="SSF52218">
    <property type="entry name" value="Flavoproteins"/>
    <property type="match status" value="1"/>
</dbReference>
<gene>
    <name evidence="4" type="ORF">EDC56_0618</name>
</gene>
<proteinExistence type="inferred from homology"/>
<evidence type="ECO:0000256" key="2">
    <source>
        <dbReference type="ARBA" id="ARBA00023002"/>
    </source>
</evidence>
<dbReference type="OrthoDB" id="9798454at2"/>
<dbReference type="InterPro" id="IPR029039">
    <property type="entry name" value="Flavoprotein-like_sf"/>
</dbReference>
<dbReference type="AlphaFoldDB" id="A0A3N2DZ56"/>
<comment type="caution">
    <text evidence="4">The sequence shown here is derived from an EMBL/GenBank/DDBJ whole genome shotgun (WGS) entry which is preliminary data.</text>
</comment>
<dbReference type="PANTHER" id="PTHR10204:SF34">
    <property type="entry name" value="NAD(P)H DEHYDROGENASE [QUINONE] 1 ISOFORM 1"/>
    <property type="match status" value="1"/>
</dbReference>
<evidence type="ECO:0000259" key="3">
    <source>
        <dbReference type="Pfam" id="PF02525"/>
    </source>
</evidence>
<name>A0A3N2DZ56_9GAMM</name>
<dbReference type="Proteomes" id="UP000275394">
    <property type="component" value="Unassembled WGS sequence"/>
</dbReference>